<evidence type="ECO:0000256" key="1">
    <source>
        <dbReference type="SAM" id="MobiDB-lite"/>
    </source>
</evidence>
<accession>A0ABW1HQH2</accession>
<keyword evidence="2" id="KW-0418">Kinase</keyword>
<comment type="caution">
    <text evidence="2">The sequence shown here is derived from an EMBL/GenBank/DDBJ whole genome shotgun (WGS) entry which is preliminary data.</text>
</comment>
<protein>
    <submittedName>
        <fullName evidence="2">Histidine kinase</fullName>
    </submittedName>
</protein>
<feature type="region of interest" description="Disordered" evidence="1">
    <location>
        <begin position="1"/>
        <end position="119"/>
    </location>
</feature>
<proteinExistence type="predicted"/>
<feature type="compositionally biased region" description="Basic and acidic residues" evidence="1">
    <location>
        <begin position="47"/>
        <end position="56"/>
    </location>
</feature>
<dbReference type="GO" id="GO:0016301">
    <property type="term" value="F:kinase activity"/>
    <property type="evidence" value="ECO:0007669"/>
    <property type="project" value="UniProtKB-KW"/>
</dbReference>
<sequence length="163" mass="16577">GGETELPVRPRRPAGQSALDGPTVPTGLPITTPRPAGGGAAPGSTVERPEPAERPDGTTTDGETAPDAPAPAPAPAPVQRTGTGLPVRVRQANIVPELREDPAAQPDEEEDTVRVPEQVLKMMSSYQRGTRRGRTDAARLLGGAGGAEPTGGSGDDADGHEAT</sequence>
<organism evidence="2 3">
    <name type="scientific">Micromonospora harpali</name>
    <dbReference type="NCBI Taxonomy" id="1490225"/>
    <lineage>
        <taxon>Bacteria</taxon>
        <taxon>Bacillati</taxon>
        <taxon>Actinomycetota</taxon>
        <taxon>Actinomycetes</taxon>
        <taxon>Micromonosporales</taxon>
        <taxon>Micromonosporaceae</taxon>
        <taxon>Micromonospora</taxon>
    </lineage>
</organism>
<keyword evidence="3" id="KW-1185">Reference proteome</keyword>
<feature type="non-terminal residue" evidence="2">
    <location>
        <position position="1"/>
    </location>
</feature>
<evidence type="ECO:0000313" key="2">
    <source>
        <dbReference type="EMBL" id="MFC5942789.1"/>
    </source>
</evidence>
<reference evidence="3" key="1">
    <citation type="journal article" date="2019" name="Int. J. Syst. Evol. Microbiol.">
        <title>The Global Catalogue of Microorganisms (GCM) 10K type strain sequencing project: providing services to taxonomists for standard genome sequencing and annotation.</title>
        <authorList>
            <consortium name="The Broad Institute Genomics Platform"/>
            <consortium name="The Broad Institute Genome Sequencing Center for Infectious Disease"/>
            <person name="Wu L."/>
            <person name="Ma J."/>
        </authorList>
    </citation>
    <scope>NUCLEOTIDE SEQUENCE [LARGE SCALE GENOMIC DNA]</scope>
    <source>
        <strain evidence="3">CGMCC 4.7173</strain>
    </source>
</reference>
<dbReference type="Proteomes" id="UP001596207">
    <property type="component" value="Unassembled WGS sequence"/>
</dbReference>
<keyword evidence="2" id="KW-0808">Transferase</keyword>
<gene>
    <name evidence="2" type="ORF">ACFPZ4_15045</name>
</gene>
<feature type="region of interest" description="Disordered" evidence="1">
    <location>
        <begin position="140"/>
        <end position="163"/>
    </location>
</feature>
<name>A0ABW1HQH2_9ACTN</name>
<feature type="compositionally biased region" description="Gly residues" evidence="1">
    <location>
        <begin position="142"/>
        <end position="154"/>
    </location>
</feature>
<evidence type="ECO:0000313" key="3">
    <source>
        <dbReference type="Proteomes" id="UP001596207"/>
    </source>
</evidence>
<dbReference type="EMBL" id="JBHSQQ010000078">
    <property type="protein sequence ID" value="MFC5942789.1"/>
    <property type="molecule type" value="Genomic_DNA"/>
</dbReference>